<dbReference type="FunFam" id="3.30.160.60:FF:000862">
    <property type="entry name" value="zinc finger protein 697"/>
    <property type="match status" value="1"/>
</dbReference>
<evidence type="ECO:0000313" key="14">
    <source>
        <dbReference type="EMBL" id="KAH6869340.1"/>
    </source>
</evidence>
<keyword evidence="5 11" id="KW-0863">Zinc-finger</keyword>
<dbReference type="PANTHER" id="PTHR23235">
    <property type="entry name" value="KRUEPPEL-LIKE TRANSCRIPTION FACTOR"/>
    <property type="match status" value="1"/>
</dbReference>
<dbReference type="SMART" id="SM00355">
    <property type="entry name" value="ZnF_C2H2"/>
    <property type="match status" value="4"/>
</dbReference>
<keyword evidence="4" id="KW-0677">Repeat</keyword>
<reference evidence="14 15" key="1">
    <citation type="journal article" date="2021" name="Nat. Commun.">
        <title>Genetic determinants of endophytism in the Arabidopsis root mycobiome.</title>
        <authorList>
            <person name="Mesny F."/>
            <person name="Miyauchi S."/>
            <person name="Thiergart T."/>
            <person name="Pickel B."/>
            <person name="Atanasova L."/>
            <person name="Karlsson M."/>
            <person name="Huettel B."/>
            <person name="Barry K.W."/>
            <person name="Haridas S."/>
            <person name="Chen C."/>
            <person name="Bauer D."/>
            <person name="Andreopoulos W."/>
            <person name="Pangilinan J."/>
            <person name="LaButti K."/>
            <person name="Riley R."/>
            <person name="Lipzen A."/>
            <person name="Clum A."/>
            <person name="Drula E."/>
            <person name="Henrissat B."/>
            <person name="Kohler A."/>
            <person name="Grigoriev I.V."/>
            <person name="Martin F.M."/>
            <person name="Hacquard S."/>
        </authorList>
    </citation>
    <scope>NUCLEOTIDE SEQUENCE [LARGE SCALE GENOMIC DNA]</scope>
    <source>
        <strain evidence="14 15">MPI-CAGE-CH-0241</strain>
    </source>
</reference>
<keyword evidence="8" id="KW-0238">DNA-binding</keyword>
<comment type="similarity">
    <text evidence="2">Belongs to the krueppel C2H2-type zinc-finger protein family.</text>
</comment>
<dbReference type="SUPFAM" id="SSF57667">
    <property type="entry name" value="beta-beta-alpha zinc fingers"/>
    <property type="match status" value="2"/>
</dbReference>
<accession>A0A9P8VNP3</accession>
<feature type="domain" description="C2H2-type" evidence="13">
    <location>
        <begin position="83"/>
        <end position="112"/>
    </location>
</feature>
<evidence type="ECO:0000256" key="10">
    <source>
        <dbReference type="ARBA" id="ARBA00023242"/>
    </source>
</evidence>
<dbReference type="Pfam" id="PF00096">
    <property type="entry name" value="zf-C2H2"/>
    <property type="match status" value="3"/>
</dbReference>
<feature type="domain" description="C2H2-type" evidence="13">
    <location>
        <begin position="53"/>
        <end position="82"/>
    </location>
</feature>
<evidence type="ECO:0000256" key="7">
    <source>
        <dbReference type="ARBA" id="ARBA00023015"/>
    </source>
</evidence>
<dbReference type="InterPro" id="IPR036236">
    <property type="entry name" value="Znf_C2H2_sf"/>
</dbReference>
<dbReference type="InterPro" id="IPR013087">
    <property type="entry name" value="Znf_C2H2_type"/>
</dbReference>
<dbReference type="FunFam" id="3.30.160.60:FF:000125">
    <property type="entry name" value="Putative zinc finger protein 143"/>
    <property type="match status" value="1"/>
</dbReference>
<gene>
    <name evidence="14" type="ORF">B0T10DRAFT_533909</name>
</gene>
<dbReference type="PROSITE" id="PS50157">
    <property type="entry name" value="ZINC_FINGER_C2H2_2"/>
    <property type="match status" value="4"/>
</dbReference>
<feature type="domain" description="C2H2-type" evidence="13">
    <location>
        <begin position="23"/>
        <end position="52"/>
    </location>
</feature>
<protein>
    <recommendedName>
        <fullName evidence="13">C2H2-type domain-containing protein</fullName>
    </recommendedName>
</protein>
<evidence type="ECO:0000256" key="11">
    <source>
        <dbReference type="PROSITE-ProRule" id="PRU00042"/>
    </source>
</evidence>
<dbReference type="OrthoDB" id="3437960at2759"/>
<evidence type="ECO:0000313" key="15">
    <source>
        <dbReference type="Proteomes" id="UP000777438"/>
    </source>
</evidence>
<evidence type="ECO:0000256" key="5">
    <source>
        <dbReference type="ARBA" id="ARBA00022771"/>
    </source>
</evidence>
<evidence type="ECO:0000256" key="9">
    <source>
        <dbReference type="ARBA" id="ARBA00023163"/>
    </source>
</evidence>
<organism evidence="14 15">
    <name type="scientific">Thelonectria olida</name>
    <dbReference type="NCBI Taxonomy" id="1576542"/>
    <lineage>
        <taxon>Eukaryota</taxon>
        <taxon>Fungi</taxon>
        <taxon>Dikarya</taxon>
        <taxon>Ascomycota</taxon>
        <taxon>Pezizomycotina</taxon>
        <taxon>Sordariomycetes</taxon>
        <taxon>Hypocreomycetidae</taxon>
        <taxon>Hypocreales</taxon>
        <taxon>Nectriaceae</taxon>
        <taxon>Thelonectria</taxon>
    </lineage>
</organism>
<name>A0A9P8VNP3_9HYPO</name>
<keyword evidence="9" id="KW-0804">Transcription</keyword>
<evidence type="ECO:0000256" key="3">
    <source>
        <dbReference type="ARBA" id="ARBA00022723"/>
    </source>
</evidence>
<evidence type="ECO:0000259" key="13">
    <source>
        <dbReference type="PROSITE" id="PS50157"/>
    </source>
</evidence>
<dbReference type="PROSITE" id="PS00028">
    <property type="entry name" value="ZINC_FINGER_C2H2_1"/>
    <property type="match status" value="4"/>
</dbReference>
<comment type="subcellular location">
    <subcellularLocation>
        <location evidence="1">Nucleus</location>
    </subcellularLocation>
</comment>
<evidence type="ECO:0000256" key="12">
    <source>
        <dbReference type="SAM" id="MobiDB-lite"/>
    </source>
</evidence>
<dbReference type="GO" id="GO:0005634">
    <property type="term" value="C:nucleus"/>
    <property type="evidence" value="ECO:0007669"/>
    <property type="project" value="UniProtKB-SubCell"/>
</dbReference>
<comment type="caution">
    <text evidence="14">The sequence shown here is derived from an EMBL/GenBank/DDBJ whole genome shotgun (WGS) entry which is preliminary data.</text>
</comment>
<feature type="region of interest" description="Disordered" evidence="12">
    <location>
        <begin position="135"/>
        <end position="169"/>
    </location>
</feature>
<evidence type="ECO:0000256" key="4">
    <source>
        <dbReference type="ARBA" id="ARBA00022737"/>
    </source>
</evidence>
<keyword evidence="7" id="KW-0805">Transcription regulation</keyword>
<dbReference type="GO" id="GO:0000981">
    <property type="term" value="F:DNA-binding transcription factor activity, RNA polymerase II-specific"/>
    <property type="evidence" value="ECO:0007669"/>
    <property type="project" value="UniProtKB-ARBA"/>
</dbReference>
<dbReference type="GO" id="GO:0008270">
    <property type="term" value="F:zinc ion binding"/>
    <property type="evidence" value="ECO:0007669"/>
    <property type="project" value="UniProtKB-KW"/>
</dbReference>
<dbReference type="GO" id="GO:0000978">
    <property type="term" value="F:RNA polymerase II cis-regulatory region sequence-specific DNA binding"/>
    <property type="evidence" value="ECO:0007669"/>
    <property type="project" value="TreeGrafter"/>
</dbReference>
<evidence type="ECO:0000256" key="8">
    <source>
        <dbReference type="ARBA" id="ARBA00023125"/>
    </source>
</evidence>
<dbReference type="Proteomes" id="UP000777438">
    <property type="component" value="Unassembled WGS sequence"/>
</dbReference>
<evidence type="ECO:0000256" key="2">
    <source>
        <dbReference type="ARBA" id="ARBA00006991"/>
    </source>
</evidence>
<evidence type="ECO:0000256" key="1">
    <source>
        <dbReference type="ARBA" id="ARBA00004123"/>
    </source>
</evidence>
<dbReference type="FunFam" id="3.30.160.60:FF:000072">
    <property type="entry name" value="zinc finger protein 143 isoform X1"/>
    <property type="match status" value="1"/>
</dbReference>
<keyword evidence="6" id="KW-0862">Zinc</keyword>
<feature type="domain" description="C2H2-type" evidence="13">
    <location>
        <begin position="113"/>
        <end position="138"/>
    </location>
</feature>
<dbReference type="PANTHER" id="PTHR23235:SF120">
    <property type="entry name" value="KRUPPEL-LIKE FACTOR 15"/>
    <property type="match status" value="1"/>
</dbReference>
<dbReference type="EMBL" id="JAGPYM010000074">
    <property type="protein sequence ID" value="KAH6869340.1"/>
    <property type="molecule type" value="Genomic_DNA"/>
</dbReference>
<dbReference type="Gene3D" id="3.30.160.60">
    <property type="entry name" value="Classic Zinc Finger"/>
    <property type="match status" value="4"/>
</dbReference>
<keyword evidence="3" id="KW-0479">Metal-binding</keyword>
<proteinExistence type="inferred from homology"/>
<keyword evidence="15" id="KW-1185">Reference proteome</keyword>
<keyword evidence="10" id="KW-0539">Nucleus</keyword>
<dbReference type="AlphaFoldDB" id="A0A9P8VNP3"/>
<sequence length="433" mass="48650">MDIQEFAIERPELVENEPTARPFQCKWGKCTKSFNRKSDLKRHYRIHTNERPYACIIPGCGKSFSQQSALTVHIRMHTGEKPHQCLHASCGKRFSDSSSLARHRRIHTGKRPYICGHDGCLKSFCRKATMVQHQRRSHQKVMNPSDPLHDCLSNSDSDDPPSTQTSSMTWSPQDMMLVKSSAPQGALHHASSYPGFGRQMHDYPLQQHQKYFGRQIIPFSVPPQFDPHTVVEQQVDMDMIQRTASVNQQSCYVTEQCNTGVATMTTSPVPPHYQLAQHQVERPSIEIHHSTLGMTASTQSSPSSYSATSVQSPLMQASGFYPPQQQHPPAYTIQPASPVDSYHTLPTYPQPMHQAISQDQQIATTQAHQQGPVPVIVDYPQLSSQPQEEHWPQYQPLVEVAIISQLPAYGTAVYDSCGPKIEFDDPTMQLPGS</sequence>
<evidence type="ECO:0000256" key="6">
    <source>
        <dbReference type="ARBA" id="ARBA00022833"/>
    </source>
</evidence>